<feature type="region of interest" description="Disordered" evidence="1">
    <location>
        <begin position="1"/>
        <end position="163"/>
    </location>
</feature>
<evidence type="ECO:0000256" key="1">
    <source>
        <dbReference type="SAM" id="MobiDB-lite"/>
    </source>
</evidence>
<feature type="transmembrane region" description="Helical" evidence="2">
    <location>
        <begin position="212"/>
        <end position="237"/>
    </location>
</feature>
<feature type="compositionally biased region" description="Polar residues" evidence="1">
    <location>
        <begin position="360"/>
        <end position="374"/>
    </location>
</feature>
<dbReference type="Proteomes" id="UP000054988">
    <property type="component" value="Unassembled WGS sequence"/>
</dbReference>
<proteinExistence type="predicted"/>
<feature type="compositionally biased region" description="Acidic residues" evidence="1">
    <location>
        <begin position="27"/>
        <end position="37"/>
    </location>
</feature>
<sequence length="440" mass="45402">MNRIFEHWGFRVRQEPPDSGQGAGNDGTEDESSEDETSPGPAVGDGPLSISLSSSPASSTESSSDSSSNSTASSLSSSEASASSSTSTFSDVELTTSTTPTPAATTSTTLISSTSSKDTSVSSSVRSSSFSSPSSSPSAGTSTSASATFTTTGTGTTPTLSSAASGGTFTAGFVAGPGTGAGTMTQTGTIPVDSGPSPSETSAPAATGAMSVGAVAGTISGVLVGIALLGAAIVFYMRRRRSRRATHHFDAASFRRSAMIVDDERTKTPELFQFRPGHQSVSSSINGPGMAGHGAYAYRQAQEQRQPYQPYHQPKNSIEYYTDAFAQQFHDEQQMQQLQAVGPSGAVPAQRQPIQPRQQHTFGQTSNATEARNITSDDGHDDPAGAYSSRPVPQAAYNIEAYANYAYSPNVDQSGQAYVYATKQRTVSTAGEGGNPYGGI</sequence>
<gene>
    <name evidence="3" type="ORF">WG66_6295</name>
</gene>
<feature type="compositionally biased region" description="Basic and acidic residues" evidence="1">
    <location>
        <begin position="1"/>
        <end position="16"/>
    </location>
</feature>
<name>A0A0W0FXS7_MONRR</name>
<dbReference type="EMBL" id="LATX01001510">
    <property type="protein sequence ID" value="KTB41133.1"/>
    <property type="molecule type" value="Genomic_DNA"/>
</dbReference>
<feature type="compositionally biased region" description="Low complexity" evidence="1">
    <location>
        <begin position="350"/>
        <end position="359"/>
    </location>
</feature>
<evidence type="ECO:0000313" key="3">
    <source>
        <dbReference type="EMBL" id="KTB41133.1"/>
    </source>
</evidence>
<evidence type="ECO:0000313" key="4">
    <source>
        <dbReference type="Proteomes" id="UP000054988"/>
    </source>
</evidence>
<dbReference type="eggNOG" id="ENOG502RSEE">
    <property type="taxonomic scope" value="Eukaryota"/>
</dbReference>
<protein>
    <submittedName>
        <fullName evidence="3">Uncharacterized protein</fullName>
    </submittedName>
</protein>
<feature type="region of interest" description="Disordered" evidence="1">
    <location>
        <begin position="177"/>
        <end position="205"/>
    </location>
</feature>
<accession>A0A0W0FXS7</accession>
<feature type="region of interest" description="Disordered" evidence="1">
    <location>
        <begin position="335"/>
        <end position="390"/>
    </location>
</feature>
<comment type="caution">
    <text evidence="3">The sequence shown here is derived from an EMBL/GenBank/DDBJ whole genome shotgun (WGS) entry which is preliminary data.</text>
</comment>
<keyword evidence="2" id="KW-0472">Membrane</keyword>
<reference evidence="3 4" key="1">
    <citation type="submission" date="2015-12" db="EMBL/GenBank/DDBJ databases">
        <title>Draft genome sequence of Moniliophthora roreri, the causal agent of frosty pod rot of cacao.</title>
        <authorList>
            <person name="Aime M.C."/>
            <person name="Diaz-Valderrama J.R."/>
            <person name="Kijpornyongpan T."/>
            <person name="Phillips-Mora W."/>
        </authorList>
    </citation>
    <scope>NUCLEOTIDE SEQUENCE [LARGE SCALE GENOMIC DNA]</scope>
    <source>
        <strain evidence="3 4">MCA 2952</strain>
    </source>
</reference>
<feature type="compositionally biased region" description="Low complexity" evidence="1">
    <location>
        <begin position="49"/>
        <end position="163"/>
    </location>
</feature>
<dbReference type="AlphaFoldDB" id="A0A0W0FXS7"/>
<keyword evidence="2" id="KW-0812">Transmembrane</keyword>
<keyword evidence="2" id="KW-1133">Transmembrane helix</keyword>
<organism evidence="3 4">
    <name type="scientific">Moniliophthora roreri</name>
    <name type="common">Frosty pod rot fungus</name>
    <name type="synonym">Monilia roreri</name>
    <dbReference type="NCBI Taxonomy" id="221103"/>
    <lineage>
        <taxon>Eukaryota</taxon>
        <taxon>Fungi</taxon>
        <taxon>Dikarya</taxon>
        <taxon>Basidiomycota</taxon>
        <taxon>Agaricomycotina</taxon>
        <taxon>Agaricomycetes</taxon>
        <taxon>Agaricomycetidae</taxon>
        <taxon>Agaricales</taxon>
        <taxon>Marasmiineae</taxon>
        <taxon>Marasmiaceae</taxon>
        <taxon>Moniliophthora</taxon>
    </lineage>
</organism>
<evidence type="ECO:0000256" key="2">
    <source>
        <dbReference type="SAM" id="Phobius"/>
    </source>
</evidence>